<evidence type="ECO:0000313" key="1">
    <source>
        <dbReference type="EMBL" id="MCS4159457.1"/>
    </source>
</evidence>
<proteinExistence type="predicted"/>
<gene>
    <name evidence="1" type="ORF">GGP99_003449</name>
</gene>
<accession>A0AAW5PBZ0</accession>
<protein>
    <submittedName>
        <fullName evidence="1">Uncharacterized protein</fullName>
    </submittedName>
</protein>
<dbReference type="RefSeq" id="WP_259060373.1">
    <property type="nucleotide sequence ID" value="NZ_JANTZS010000025.1"/>
</dbReference>
<reference evidence="1" key="1">
    <citation type="submission" date="2022-08" db="EMBL/GenBank/DDBJ databases">
        <title>Genomic Encyclopedia of Type Strains, Phase V (KMG-V): Genome sequencing to study the core and pangenomes of soil and plant-associated prokaryotes.</title>
        <authorList>
            <person name="Whitman W."/>
        </authorList>
    </citation>
    <scope>NUCLEOTIDE SEQUENCE</scope>
    <source>
        <strain evidence="1">SP3002</strain>
    </source>
</reference>
<evidence type="ECO:0000313" key="2">
    <source>
        <dbReference type="Proteomes" id="UP001155110"/>
    </source>
</evidence>
<dbReference type="Proteomes" id="UP001155110">
    <property type="component" value="Unassembled WGS sequence"/>
</dbReference>
<dbReference type="EMBL" id="JANTZM010000031">
    <property type="protein sequence ID" value="MCS4159457.1"/>
    <property type="molecule type" value="Genomic_DNA"/>
</dbReference>
<comment type="caution">
    <text evidence="1">The sequence shown here is derived from an EMBL/GenBank/DDBJ whole genome shotgun (WGS) entry which is preliminary data.</text>
</comment>
<name>A0AAW5PBZ0_9BACT</name>
<dbReference type="AlphaFoldDB" id="A0AAW5PBZ0"/>
<sequence>MQDLSQEELSDLSGKQLDEIYQEARNRAKRANQGRSSKMLLKQQTHAYMEKIWGHEG</sequence>
<organism evidence="1 2">
    <name type="scientific">Salinibacter ruber</name>
    <dbReference type="NCBI Taxonomy" id="146919"/>
    <lineage>
        <taxon>Bacteria</taxon>
        <taxon>Pseudomonadati</taxon>
        <taxon>Rhodothermota</taxon>
        <taxon>Rhodothermia</taxon>
        <taxon>Rhodothermales</taxon>
        <taxon>Salinibacteraceae</taxon>
        <taxon>Salinibacter</taxon>
    </lineage>
</organism>